<keyword evidence="2" id="KW-1185">Reference proteome</keyword>
<sequence length="72" mass="8050">MEDGLATLGGLLAEQDDKNEIHGNLWFALQHSALEGLFEIKVKLVTPLRTRARLATLDGYTTLRSSVQRITR</sequence>
<reference evidence="1 2" key="1">
    <citation type="submission" date="2019-05" db="EMBL/GenBank/DDBJ databases">
        <title>Another draft genome of Portunus trituberculatus and its Hox gene families provides insights of decapod evolution.</title>
        <authorList>
            <person name="Jeong J.-H."/>
            <person name="Song I."/>
            <person name="Kim S."/>
            <person name="Choi T."/>
            <person name="Kim D."/>
            <person name="Ryu S."/>
            <person name="Kim W."/>
        </authorList>
    </citation>
    <scope>NUCLEOTIDE SEQUENCE [LARGE SCALE GENOMIC DNA]</scope>
    <source>
        <tissue evidence="1">Muscle</tissue>
    </source>
</reference>
<evidence type="ECO:0000313" key="1">
    <source>
        <dbReference type="EMBL" id="MPC66987.1"/>
    </source>
</evidence>
<name>A0A5B7HCF3_PORTR</name>
<gene>
    <name evidence="1" type="ORF">E2C01_061147</name>
</gene>
<accession>A0A5B7HCF3</accession>
<protein>
    <submittedName>
        <fullName evidence="1">Uncharacterized protein</fullName>
    </submittedName>
</protein>
<organism evidence="1 2">
    <name type="scientific">Portunus trituberculatus</name>
    <name type="common">Swimming crab</name>
    <name type="synonym">Neptunus trituberculatus</name>
    <dbReference type="NCBI Taxonomy" id="210409"/>
    <lineage>
        <taxon>Eukaryota</taxon>
        <taxon>Metazoa</taxon>
        <taxon>Ecdysozoa</taxon>
        <taxon>Arthropoda</taxon>
        <taxon>Crustacea</taxon>
        <taxon>Multicrustacea</taxon>
        <taxon>Malacostraca</taxon>
        <taxon>Eumalacostraca</taxon>
        <taxon>Eucarida</taxon>
        <taxon>Decapoda</taxon>
        <taxon>Pleocyemata</taxon>
        <taxon>Brachyura</taxon>
        <taxon>Eubrachyura</taxon>
        <taxon>Portunoidea</taxon>
        <taxon>Portunidae</taxon>
        <taxon>Portuninae</taxon>
        <taxon>Portunus</taxon>
    </lineage>
</organism>
<proteinExistence type="predicted"/>
<dbReference type="Proteomes" id="UP000324222">
    <property type="component" value="Unassembled WGS sequence"/>
</dbReference>
<evidence type="ECO:0000313" key="2">
    <source>
        <dbReference type="Proteomes" id="UP000324222"/>
    </source>
</evidence>
<dbReference type="AlphaFoldDB" id="A0A5B7HCF3"/>
<comment type="caution">
    <text evidence="1">The sequence shown here is derived from an EMBL/GenBank/DDBJ whole genome shotgun (WGS) entry which is preliminary data.</text>
</comment>
<dbReference type="EMBL" id="VSRR010025599">
    <property type="protein sequence ID" value="MPC66987.1"/>
    <property type="molecule type" value="Genomic_DNA"/>
</dbReference>